<keyword evidence="3" id="KW-1185">Reference proteome</keyword>
<evidence type="ECO:0000256" key="1">
    <source>
        <dbReference type="SAM" id="MobiDB-lite"/>
    </source>
</evidence>
<dbReference type="AlphaFoldDB" id="A0A9N9JA90"/>
<dbReference type="Gene3D" id="2.40.50.140">
    <property type="entry name" value="Nucleic acid-binding proteins"/>
    <property type="match status" value="1"/>
</dbReference>
<sequence>MVVGVRVSHPSEVVSRNSMVKVKVMSIVASRISLSMKDVDQKTGKDLSPHLRIKTEEAKESTRNSERSFSFGKVPVVEDSEGSSNLKRLSSPE</sequence>
<dbReference type="PANTHER" id="PTHR15838:SF1">
    <property type="entry name" value="ZINC FINGER CCHC DOMAIN-CONTAINING PROTEIN 17"/>
    <property type="match status" value="1"/>
</dbReference>
<comment type="caution">
    <text evidence="2">The sequence shown here is derived from an EMBL/GenBank/DDBJ whole genome shotgun (WGS) entry which is preliminary data.</text>
</comment>
<reference evidence="2" key="1">
    <citation type="submission" date="2021-06" db="EMBL/GenBank/DDBJ databases">
        <authorList>
            <person name="Kallberg Y."/>
            <person name="Tangrot J."/>
            <person name="Rosling A."/>
        </authorList>
    </citation>
    <scope>NUCLEOTIDE SEQUENCE</scope>
    <source>
        <strain evidence="2">CL551</strain>
    </source>
</reference>
<dbReference type="OrthoDB" id="10253254at2759"/>
<dbReference type="EMBL" id="CAJVPV010043859">
    <property type="protein sequence ID" value="CAG8766479.1"/>
    <property type="molecule type" value="Genomic_DNA"/>
</dbReference>
<name>A0A9N9JA90_9GLOM</name>
<gene>
    <name evidence="2" type="ORF">AMORRO_LOCUS16310</name>
</gene>
<dbReference type="PANTHER" id="PTHR15838">
    <property type="entry name" value="NUCLEOLAR PROTEIN OF 40 KDA"/>
    <property type="match status" value="1"/>
</dbReference>
<dbReference type="InterPro" id="IPR012340">
    <property type="entry name" value="NA-bd_OB-fold"/>
</dbReference>
<proteinExistence type="predicted"/>
<dbReference type="GO" id="GO:0043489">
    <property type="term" value="P:RNA stabilization"/>
    <property type="evidence" value="ECO:0007669"/>
    <property type="project" value="TreeGrafter"/>
</dbReference>
<evidence type="ECO:0000313" key="3">
    <source>
        <dbReference type="Proteomes" id="UP000789342"/>
    </source>
</evidence>
<organism evidence="2 3">
    <name type="scientific">Acaulospora morrowiae</name>
    <dbReference type="NCBI Taxonomy" id="94023"/>
    <lineage>
        <taxon>Eukaryota</taxon>
        <taxon>Fungi</taxon>
        <taxon>Fungi incertae sedis</taxon>
        <taxon>Mucoromycota</taxon>
        <taxon>Glomeromycotina</taxon>
        <taxon>Glomeromycetes</taxon>
        <taxon>Diversisporales</taxon>
        <taxon>Acaulosporaceae</taxon>
        <taxon>Acaulospora</taxon>
    </lineage>
</organism>
<dbReference type="GO" id="GO:0003723">
    <property type="term" value="F:RNA binding"/>
    <property type="evidence" value="ECO:0007669"/>
    <property type="project" value="TreeGrafter"/>
</dbReference>
<feature type="non-terminal residue" evidence="2">
    <location>
        <position position="1"/>
    </location>
</feature>
<evidence type="ECO:0000313" key="2">
    <source>
        <dbReference type="EMBL" id="CAG8766479.1"/>
    </source>
</evidence>
<accession>A0A9N9JA90</accession>
<protein>
    <submittedName>
        <fullName evidence="2">849_t:CDS:1</fullName>
    </submittedName>
</protein>
<dbReference type="Proteomes" id="UP000789342">
    <property type="component" value="Unassembled WGS sequence"/>
</dbReference>
<feature type="region of interest" description="Disordered" evidence="1">
    <location>
        <begin position="38"/>
        <end position="93"/>
    </location>
</feature>
<feature type="compositionally biased region" description="Basic and acidic residues" evidence="1">
    <location>
        <begin position="38"/>
        <end position="66"/>
    </location>
</feature>
<feature type="compositionally biased region" description="Polar residues" evidence="1">
    <location>
        <begin position="82"/>
        <end position="93"/>
    </location>
</feature>